<dbReference type="InterPro" id="IPR005532">
    <property type="entry name" value="SUMF_dom"/>
</dbReference>
<dbReference type="PANTHER" id="PTHR23150:SF19">
    <property type="entry name" value="FORMYLGLYCINE-GENERATING ENZYME"/>
    <property type="match status" value="1"/>
</dbReference>
<evidence type="ECO:0000313" key="2">
    <source>
        <dbReference type="EMBL" id="VDS03735.1"/>
    </source>
</evidence>
<dbReference type="InterPro" id="IPR051043">
    <property type="entry name" value="Sulfatase_Mod_Factor_Kinase"/>
</dbReference>
<organism evidence="2 3">
    <name type="scientific">Devosia equisanguinis</name>
    <dbReference type="NCBI Taxonomy" id="2490941"/>
    <lineage>
        <taxon>Bacteria</taxon>
        <taxon>Pseudomonadati</taxon>
        <taxon>Pseudomonadota</taxon>
        <taxon>Alphaproteobacteria</taxon>
        <taxon>Hyphomicrobiales</taxon>
        <taxon>Devosiaceae</taxon>
        <taxon>Devosia</taxon>
    </lineage>
</organism>
<dbReference type="Gene3D" id="3.90.1580.10">
    <property type="entry name" value="paralog of FGE (formylglycine-generating enzyme)"/>
    <property type="match status" value="1"/>
</dbReference>
<protein>
    <submittedName>
        <fullName evidence="2">Formylglycine-generating sulfatase enzyme</fullName>
    </submittedName>
</protein>
<dbReference type="InterPro" id="IPR016187">
    <property type="entry name" value="CTDL_fold"/>
</dbReference>
<dbReference type="Proteomes" id="UP000268844">
    <property type="component" value="Unassembled WGS sequence"/>
</dbReference>
<dbReference type="Pfam" id="PF03781">
    <property type="entry name" value="FGE-sulfatase"/>
    <property type="match status" value="1"/>
</dbReference>
<evidence type="ECO:0000313" key="3">
    <source>
        <dbReference type="Proteomes" id="UP000268844"/>
    </source>
</evidence>
<proteinExistence type="predicted"/>
<name>A0A3S4GG23_9HYPH</name>
<feature type="domain" description="Sulfatase-modifying factor enzyme-like" evidence="1">
    <location>
        <begin position="47"/>
        <end position="281"/>
    </location>
</feature>
<accession>A0A3S4GG23</accession>
<evidence type="ECO:0000259" key="1">
    <source>
        <dbReference type="Pfam" id="PF03781"/>
    </source>
</evidence>
<reference evidence="2 3" key="1">
    <citation type="submission" date="2018-12" db="EMBL/GenBank/DDBJ databases">
        <authorList>
            <person name="Criscuolo A."/>
        </authorList>
    </citation>
    <scope>NUCLEOTIDE SEQUENCE [LARGE SCALE GENOMIC DNA]</scope>
    <source>
        <strain evidence="2">ACIP1116281</strain>
    </source>
</reference>
<dbReference type="EMBL" id="UZWD01000014">
    <property type="protein sequence ID" value="VDS03735.1"/>
    <property type="molecule type" value="Genomic_DNA"/>
</dbReference>
<keyword evidence="3" id="KW-1185">Reference proteome</keyword>
<dbReference type="GO" id="GO:0120147">
    <property type="term" value="F:formylglycine-generating oxidase activity"/>
    <property type="evidence" value="ECO:0007669"/>
    <property type="project" value="TreeGrafter"/>
</dbReference>
<dbReference type="InterPro" id="IPR042095">
    <property type="entry name" value="SUMF_sf"/>
</dbReference>
<dbReference type="AlphaFoldDB" id="A0A3S4GG23"/>
<dbReference type="PANTHER" id="PTHR23150">
    <property type="entry name" value="SULFATASE MODIFYING FACTOR 1, 2"/>
    <property type="match status" value="1"/>
</dbReference>
<dbReference type="RefSeq" id="WP_126149336.1">
    <property type="nucleotide sequence ID" value="NZ_JBHTMH010000004.1"/>
</dbReference>
<dbReference type="SUPFAM" id="SSF56436">
    <property type="entry name" value="C-type lectin-like"/>
    <property type="match status" value="1"/>
</dbReference>
<sequence>MTATTTHAKHPHHLALPASLLVLALGAMAVQVAPLPLVFQTADVLAPPTVTLPAGNLNYRAPGVYMRNGAQVDAPLIDAVFDAPVVIMQNQVSAADYGLCVADGACQRAEPVNIGRGNVPVTGVNYNDAVAYAGWLSARTGQSWTLPTDAEWAYAAGERFTDDALGLDDGANPALRWIADYNKEAARNRAADPLPRALGSFGANSHGVIDMAGNVWEWTDSCYSKTHIDAAGTVLGSAEACTIRMLNGQHRAPMSTFVRDAKSGGCSVGTPPDNLGFRLVRRPAWYEPWLARLGI</sequence>
<dbReference type="OrthoDB" id="9768004at2"/>
<gene>
    <name evidence="2" type="ORF">DEVEQU_00863</name>
</gene>